<dbReference type="RefSeq" id="WP_043950241.1">
    <property type="nucleotide sequence ID" value="NZ_HG966617.1"/>
</dbReference>
<dbReference type="OrthoDB" id="9799092at2"/>
<proteinExistence type="predicted"/>
<organism evidence="2 3">
    <name type="scientific">Candidatus Phaeomarinibacter ectocarpi</name>
    <dbReference type="NCBI Taxonomy" id="1458461"/>
    <lineage>
        <taxon>Bacteria</taxon>
        <taxon>Pseudomonadati</taxon>
        <taxon>Pseudomonadota</taxon>
        <taxon>Alphaproteobacteria</taxon>
        <taxon>Hyphomicrobiales</taxon>
        <taxon>Parvibaculaceae</taxon>
        <taxon>Candidatus Phaeomarinibacter</taxon>
    </lineage>
</organism>
<keyword evidence="3" id="KW-1185">Reference proteome</keyword>
<keyword evidence="2" id="KW-0808">Transferase</keyword>
<dbReference type="Gene3D" id="3.40.630.30">
    <property type="match status" value="1"/>
</dbReference>
<reference evidence="2 3" key="1">
    <citation type="journal article" date="2014" name="Front. Genet.">
        <title>Genome and metabolic network of "Candidatus Phaeomarinobacter ectocarpi" Ec32, a new candidate genus of Alphaproteobacteria frequently associated with brown algae.</title>
        <authorList>
            <person name="Dittami S.M."/>
            <person name="Barbeyron T."/>
            <person name="Boyen C."/>
            <person name="Cambefort J."/>
            <person name="Collet G."/>
            <person name="Delage L."/>
            <person name="Gobet A."/>
            <person name="Groisillier A."/>
            <person name="Leblanc C."/>
            <person name="Michel G."/>
            <person name="Scornet D."/>
            <person name="Siegel A."/>
            <person name="Tapia J.E."/>
            <person name="Tonon T."/>
        </authorList>
    </citation>
    <scope>NUCLEOTIDE SEQUENCE [LARGE SCALE GENOMIC DNA]</scope>
    <source>
        <strain evidence="2 3">Ec32</strain>
    </source>
</reference>
<dbReference type="AlphaFoldDB" id="X5MMZ1"/>
<evidence type="ECO:0000313" key="3">
    <source>
        <dbReference type="Proteomes" id="UP000032160"/>
    </source>
</evidence>
<gene>
    <name evidence="2" type="ORF">BN1012_Phect1437</name>
</gene>
<sequence length="164" mass="17770">MGEKPDIDIVVMDDTTREAAHELMRAQWGDRVVSLGRVVDPFDIPARVAMSGGVFAGVAAYLIEADELEVVALASTGAVSGVGRALMDEMVSVARQAGLRRVRLITTNDNLQAIGFYQIIGMTIARVGVNAMEEARKLKPEIPLTGNQGIPIRDEIEFEYLIEG</sequence>
<dbReference type="PROSITE" id="PS51186">
    <property type="entry name" value="GNAT"/>
    <property type="match status" value="1"/>
</dbReference>
<dbReference type="STRING" id="1458461.BN1012_Phect1437"/>
<accession>X5MMZ1</accession>
<dbReference type="GO" id="GO:0016747">
    <property type="term" value="F:acyltransferase activity, transferring groups other than amino-acyl groups"/>
    <property type="evidence" value="ECO:0007669"/>
    <property type="project" value="InterPro"/>
</dbReference>
<name>X5MMZ1_9HYPH</name>
<dbReference type="PATRIC" id="fig|1458461.3.peg.1436"/>
<feature type="domain" description="N-acetyltransferase" evidence="1">
    <location>
        <begin position="7"/>
        <end position="143"/>
    </location>
</feature>
<dbReference type="InterPro" id="IPR000182">
    <property type="entry name" value="GNAT_dom"/>
</dbReference>
<dbReference type="KEGG" id="pect:BN1012_Phect1437"/>
<dbReference type="EMBL" id="HG966617">
    <property type="protein sequence ID" value="CDO59651.1"/>
    <property type="molecule type" value="Genomic_DNA"/>
</dbReference>
<dbReference type="SUPFAM" id="SSF55729">
    <property type="entry name" value="Acyl-CoA N-acyltransferases (Nat)"/>
    <property type="match status" value="1"/>
</dbReference>
<dbReference type="Pfam" id="PF00583">
    <property type="entry name" value="Acetyltransf_1"/>
    <property type="match status" value="1"/>
</dbReference>
<evidence type="ECO:0000313" key="2">
    <source>
        <dbReference type="EMBL" id="CDO59651.1"/>
    </source>
</evidence>
<protein>
    <submittedName>
        <fullName evidence="2">Acetyltransferase, GNAT family</fullName>
    </submittedName>
</protein>
<dbReference type="Proteomes" id="UP000032160">
    <property type="component" value="Chromosome I"/>
</dbReference>
<dbReference type="InterPro" id="IPR016181">
    <property type="entry name" value="Acyl_CoA_acyltransferase"/>
</dbReference>
<evidence type="ECO:0000259" key="1">
    <source>
        <dbReference type="PROSITE" id="PS51186"/>
    </source>
</evidence>
<dbReference type="CDD" id="cd04301">
    <property type="entry name" value="NAT_SF"/>
    <property type="match status" value="1"/>
</dbReference>
<dbReference type="HOGENOM" id="CLU_140876_0_0_5"/>